<dbReference type="GO" id="GO:0005829">
    <property type="term" value="C:cytosol"/>
    <property type="evidence" value="ECO:0007669"/>
    <property type="project" value="TreeGrafter"/>
</dbReference>
<dbReference type="Proteomes" id="UP000193553">
    <property type="component" value="Unassembled WGS sequence"/>
</dbReference>
<dbReference type="GO" id="GO:0003677">
    <property type="term" value="F:DNA binding"/>
    <property type="evidence" value="ECO:0007669"/>
    <property type="project" value="InterPro"/>
</dbReference>
<dbReference type="Pfam" id="PF13538">
    <property type="entry name" value="UvrD_C_2"/>
    <property type="match status" value="1"/>
</dbReference>
<feature type="domain" description="UvrD-like helicase C-terminal" evidence="2">
    <location>
        <begin position="435"/>
        <end position="482"/>
    </location>
</feature>
<dbReference type="EMBL" id="NAFI01000183">
    <property type="protein sequence ID" value="OSJ05142.1"/>
    <property type="molecule type" value="Genomic_DNA"/>
</dbReference>
<dbReference type="GO" id="GO:0043138">
    <property type="term" value="F:3'-5' DNA helicase activity"/>
    <property type="evidence" value="ECO:0007669"/>
    <property type="project" value="TreeGrafter"/>
</dbReference>
<name>A0A1X3GEQ6_9BRAD</name>
<dbReference type="PANTHER" id="PTHR11070">
    <property type="entry name" value="UVRD / RECB / PCRA DNA HELICASE FAMILY MEMBER"/>
    <property type="match status" value="1"/>
</dbReference>
<reference evidence="3 4" key="1">
    <citation type="submission" date="2017-03" db="EMBL/GenBank/DDBJ databases">
        <title>Whole genome sequences of fourteen strains of Bradyrhizobium canariense and one strain of Bradyrhizobium japonicum isolated from Lupinus (Papilionoideae: Genisteae) species in Algeria.</title>
        <authorList>
            <person name="Crovadore J."/>
            <person name="Chekireb D."/>
            <person name="Brachmann A."/>
            <person name="Chablais R."/>
            <person name="Cochard B."/>
            <person name="Lefort F."/>
        </authorList>
    </citation>
    <scope>NUCLEOTIDE SEQUENCE [LARGE SCALE GENOMIC DNA]</scope>
    <source>
        <strain evidence="3 4">UBMA195</strain>
    </source>
</reference>
<evidence type="ECO:0000259" key="2">
    <source>
        <dbReference type="Pfam" id="PF13538"/>
    </source>
</evidence>
<dbReference type="InterPro" id="IPR027785">
    <property type="entry name" value="UvrD-like_helicase_C"/>
</dbReference>
<dbReference type="RefSeq" id="WP_085360882.1">
    <property type="nucleotide sequence ID" value="NZ_NAFD01000190.1"/>
</dbReference>
<proteinExistence type="predicted"/>
<gene>
    <name evidence="3" type="ORF">BSZ18_26890</name>
</gene>
<dbReference type="GO" id="GO:0005524">
    <property type="term" value="F:ATP binding"/>
    <property type="evidence" value="ECO:0007669"/>
    <property type="project" value="InterPro"/>
</dbReference>
<dbReference type="AlphaFoldDB" id="A0A1X3GEQ6"/>
<organism evidence="3 4">
    <name type="scientific">Bradyrhizobium canariense</name>
    <dbReference type="NCBI Taxonomy" id="255045"/>
    <lineage>
        <taxon>Bacteria</taxon>
        <taxon>Pseudomonadati</taxon>
        <taxon>Pseudomonadota</taxon>
        <taxon>Alphaproteobacteria</taxon>
        <taxon>Hyphomicrobiales</taxon>
        <taxon>Nitrobacteraceae</taxon>
        <taxon>Bradyrhizobium</taxon>
    </lineage>
</organism>
<dbReference type="OrthoDB" id="7211215at2"/>
<protein>
    <recommendedName>
        <fullName evidence="1">DNA 3'-5' helicase II</fullName>
    </recommendedName>
</protein>
<dbReference type="GO" id="GO:0000725">
    <property type="term" value="P:recombinational repair"/>
    <property type="evidence" value="ECO:0007669"/>
    <property type="project" value="TreeGrafter"/>
</dbReference>
<evidence type="ECO:0000256" key="1">
    <source>
        <dbReference type="ARBA" id="ARBA00034923"/>
    </source>
</evidence>
<dbReference type="PANTHER" id="PTHR11070:SF2">
    <property type="entry name" value="ATP-DEPENDENT DNA HELICASE SRS2"/>
    <property type="match status" value="1"/>
</dbReference>
<dbReference type="InterPro" id="IPR000212">
    <property type="entry name" value="DNA_helicase_UvrD/REP"/>
</dbReference>
<accession>A0A1X3GEQ6</accession>
<evidence type="ECO:0000313" key="3">
    <source>
        <dbReference type="EMBL" id="OSJ05142.1"/>
    </source>
</evidence>
<sequence length="495" mass="54001">MTSPVDALLHSEAPLVVIEAAAGCGKTWTAAKFAQEMSARLERRRVLLLSHTHAACGEFHRRCGGPQLQIDIDTCDSFALKVVGPYATALGLPFPLENAIGRTGGVSFASLNAKAVELVSRSPTIARLISAQYPVIILDEHQDANVAQHELAMTLMRTGGSKLRIFGDPMQALHRSEANQFVDWDALWTNCRDRFELTEPKRWPQAPKLGKWITEARQTLRSGGALCMRDAPAEIVVRKTSGLAGRKKFQDPQLAGEIVRGFIDDGPGCAVIIAHLGEMVRALAQSSNWRARVNEGAVLEHLDQLLVAQEAEHATPATLALAFMTFAAKIGSGFPKALRDSLARRVGATLNLQQAGSKQDRWLGALAAIYGCTDHRGLAAAMDHMSHSSSGGYRVRLPDHAAALRALGRTDDPRGHLHSLSRLRRKRVQPQFSTSTVHKAKGLEFRRVLVCPADQQQYPPSDYGARLLYVAMSRATHQLTIVTDAASPLSHFDFT</sequence>
<dbReference type="InterPro" id="IPR027417">
    <property type="entry name" value="P-loop_NTPase"/>
</dbReference>
<comment type="caution">
    <text evidence="3">The sequence shown here is derived from an EMBL/GenBank/DDBJ whole genome shotgun (WGS) entry which is preliminary data.</text>
</comment>
<evidence type="ECO:0000313" key="4">
    <source>
        <dbReference type="Proteomes" id="UP000193553"/>
    </source>
</evidence>
<dbReference type="Pfam" id="PF13245">
    <property type="entry name" value="AAA_19"/>
    <property type="match status" value="1"/>
</dbReference>
<dbReference type="SUPFAM" id="SSF52540">
    <property type="entry name" value="P-loop containing nucleoside triphosphate hydrolases"/>
    <property type="match status" value="1"/>
</dbReference>
<dbReference type="Gene3D" id="3.40.50.300">
    <property type="entry name" value="P-loop containing nucleotide triphosphate hydrolases"/>
    <property type="match status" value="2"/>
</dbReference>